<dbReference type="GO" id="GO:0015254">
    <property type="term" value="F:glycerol channel activity"/>
    <property type="evidence" value="ECO:0007669"/>
    <property type="project" value="TreeGrafter"/>
</dbReference>
<dbReference type="Gene3D" id="1.20.1080.10">
    <property type="entry name" value="Glycerol uptake facilitator protein"/>
    <property type="match status" value="1"/>
</dbReference>
<feature type="transmembrane region" description="Helical" evidence="10">
    <location>
        <begin position="27"/>
        <end position="46"/>
    </location>
</feature>
<dbReference type="AlphaFoldDB" id="A0A8X6MC66"/>
<evidence type="ECO:0000256" key="6">
    <source>
        <dbReference type="ARBA" id="ARBA00023136"/>
    </source>
</evidence>
<evidence type="ECO:0000256" key="3">
    <source>
        <dbReference type="ARBA" id="ARBA00022448"/>
    </source>
</evidence>
<dbReference type="InterPro" id="IPR023271">
    <property type="entry name" value="Aquaporin-like"/>
</dbReference>
<proteinExistence type="inferred from homology"/>
<evidence type="ECO:0000256" key="1">
    <source>
        <dbReference type="ARBA" id="ARBA00004141"/>
    </source>
</evidence>
<feature type="transmembrane region" description="Helical" evidence="10">
    <location>
        <begin position="98"/>
        <end position="121"/>
    </location>
</feature>
<name>A0A8X6MC66_NEPPI</name>
<dbReference type="GO" id="GO:0015250">
    <property type="term" value="F:water channel activity"/>
    <property type="evidence" value="ECO:0007669"/>
    <property type="project" value="TreeGrafter"/>
</dbReference>
<evidence type="ECO:0000256" key="4">
    <source>
        <dbReference type="ARBA" id="ARBA00022692"/>
    </source>
</evidence>
<evidence type="ECO:0000313" key="12">
    <source>
        <dbReference type="Proteomes" id="UP000887013"/>
    </source>
</evidence>
<feature type="transmembrane region" description="Helical" evidence="10">
    <location>
        <begin position="189"/>
        <end position="206"/>
    </location>
</feature>
<keyword evidence="5 10" id="KW-1133">Transmembrane helix</keyword>
<dbReference type="PROSITE" id="PS00221">
    <property type="entry name" value="MIP"/>
    <property type="match status" value="1"/>
</dbReference>
<dbReference type="Pfam" id="PF00230">
    <property type="entry name" value="MIP"/>
    <property type="match status" value="1"/>
</dbReference>
<dbReference type="GO" id="GO:0016323">
    <property type="term" value="C:basolateral plasma membrane"/>
    <property type="evidence" value="ECO:0007669"/>
    <property type="project" value="TreeGrafter"/>
</dbReference>
<feature type="region of interest" description="Disordered" evidence="9">
    <location>
        <begin position="311"/>
        <end position="341"/>
    </location>
</feature>
<feature type="transmembrane region" description="Helical" evidence="10">
    <location>
        <begin position="52"/>
        <end position="77"/>
    </location>
</feature>
<keyword evidence="3 8" id="KW-0813">Transport</keyword>
<dbReference type="SUPFAM" id="SSF81338">
    <property type="entry name" value="Aquaporin-like"/>
    <property type="match status" value="1"/>
</dbReference>
<dbReference type="InterPro" id="IPR000425">
    <property type="entry name" value="MIP"/>
</dbReference>
<protein>
    <submittedName>
        <fullName evidence="11">Aquaporin-10</fullName>
    </submittedName>
</protein>
<comment type="subcellular location">
    <subcellularLocation>
        <location evidence="1">Membrane</location>
        <topology evidence="1">Multi-pass membrane protein</topology>
    </subcellularLocation>
</comment>
<comment type="function">
    <text evidence="7">Aquaglyceroporin that may modulate the water content and osmolytes during anhydrobiosis.</text>
</comment>
<accession>A0A8X6MC66</accession>
<keyword evidence="6 10" id="KW-0472">Membrane</keyword>
<dbReference type="EMBL" id="BMAW01089484">
    <property type="protein sequence ID" value="GFS40149.1"/>
    <property type="molecule type" value="Genomic_DNA"/>
</dbReference>
<sequence length="341" mass="37299">METLKKAADKIVSSLSRSPMKESSAEFLGTLFFILCGDGVMAVITLGRLDHIATIVSAFGWGLALLVGFCIAGNVSGGHLNPAVTVAMACMKKCSWKCVFPYIFSQYMASLTAASLLYVVYYDAINNFDNGSRQIPPDMNSTAQIFSTYPQAYLSIGTCFIDQVVGTALLLLVICAAVDRREENLPQNVQSAVIGLGLTVICLAFGQNCGAPLNPARDLGPRIFTALSGWGLKTFSVRKWMWFWIPVVGPHVGALLGVWLYYFFIEMPYRNYELLLNGRELERVQEQVPSTSVSITEPSLVSIADRIQSSNDRIETKSSSETERSSPVLPKIAEPVQPSLL</sequence>
<comment type="similarity">
    <text evidence="2 8">Belongs to the MIP/aquaporin (TC 1.A.8) family.</text>
</comment>
<dbReference type="NCBIfam" id="TIGR00861">
    <property type="entry name" value="MIP"/>
    <property type="match status" value="1"/>
</dbReference>
<feature type="compositionally biased region" description="Basic and acidic residues" evidence="9">
    <location>
        <begin position="312"/>
        <end position="324"/>
    </location>
</feature>
<keyword evidence="12" id="KW-1185">Reference proteome</keyword>
<evidence type="ECO:0000313" key="11">
    <source>
        <dbReference type="EMBL" id="GFS40149.1"/>
    </source>
</evidence>
<feature type="transmembrane region" description="Helical" evidence="10">
    <location>
        <begin position="241"/>
        <end position="264"/>
    </location>
</feature>
<organism evidence="11 12">
    <name type="scientific">Nephila pilipes</name>
    <name type="common">Giant wood spider</name>
    <name type="synonym">Nephila maculata</name>
    <dbReference type="NCBI Taxonomy" id="299642"/>
    <lineage>
        <taxon>Eukaryota</taxon>
        <taxon>Metazoa</taxon>
        <taxon>Ecdysozoa</taxon>
        <taxon>Arthropoda</taxon>
        <taxon>Chelicerata</taxon>
        <taxon>Arachnida</taxon>
        <taxon>Araneae</taxon>
        <taxon>Araneomorphae</taxon>
        <taxon>Entelegynae</taxon>
        <taxon>Araneoidea</taxon>
        <taxon>Nephilidae</taxon>
        <taxon>Nephila</taxon>
    </lineage>
</organism>
<keyword evidence="4 8" id="KW-0812">Transmembrane</keyword>
<dbReference type="PANTHER" id="PTHR43829">
    <property type="entry name" value="AQUAPORIN OR AQUAGLYCEROPORIN RELATED"/>
    <property type="match status" value="1"/>
</dbReference>
<dbReference type="PANTHER" id="PTHR43829:SF9">
    <property type="entry name" value="AQUAPORIN-9"/>
    <property type="match status" value="1"/>
</dbReference>
<dbReference type="OrthoDB" id="3222at2759"/>
<evidence type="ECO:0000256" key="9">
    <source>
        <dbReference type="SAM" id="MobiDB-lite"/>
    </source>
</evidence>
<evidence type="ECO:0000256" key="8">
    <source>
        <dbReference type="RuleBase" id="RU000477"/>
    </source>
</evidence>
<dbReference type="CDD" id="cd00333">
    <property type="entry name" value="MIP"/>
    <property type="match status" value="1"/>
</dbReference>
<dbReference type="InterPro" id="IPR050363">
    <property type="entry name" value="MIP/Aquaporin"/>
</dbReference>
<reference evidence="11" key="1">
    <citation type="submission" date="2020-08" db="EMBL/GenBank/DDBJ databases">
        <title>Multicomponent nature underlies the extraordinary mechanical properties of spider dragline silk.</title>
        <authorList>
            <person name="Kono N."/>
            <person name="Nakamura H."/>
            <person name="Mori M."/>
            <person name="Yoshida Y."/>
            <person name="Ohtoshi R."/>
            <person name="Malay A.D."/>
            <person name="Moran D.A.P."/>
            <person name="Tomita M."/>
            <person name="Numata K."/>
            <person name="Arakawa K."/>
        </authorList>
    </citation>
    <scope>NUCLEOTIDE SEQUENCE</scope>
</reference>
<dbReference type="PRINTS" id="PR00783">
    <property type="entry name" value="MINTRINSICP"/>
</dbReference>
<comment type="caution">
    <text evidence="11">The sequence shown here is derived from an EMBL/GenBank/DDBJ whole genome shotgun (WGS) entry which is preliminary data.</text>
</comment>
<dbReference type="Proteomes" id="UP000887013">
    <property type="component" value="Unassembled WGS sequence"/>
</dbReference>
<gene>
    <name evidence="11" type="primary">AQP10</name>
    <name evidence="11" type="ORF">NPIL_350472</name>
</gene>
<evidence type="ECO:0000256" key="2">
    <source>
        <dbReference type="ARBA" id="ARBA00006175"/>
    </source>
</evidence>
<dbReference type="InterPro" id="IPR022357">
    <property type="entry name" value="MIP_CS"/>
</dbReference>
<feature type="transmembrane region" description="Helical" evidence="10">
    <location>
        <begin position="152"/>
        <end position="177"/>
    </location>
</feature>
<evidence type="ECO:0000256" key="5">
    <source>
        <dbReference type="ARBA" id="ARBA00022989"/>
    </source>
</evidence>
<evidence type="ECO:0000256" key="7">
    <source>
        <dbReference type="ARBA" id="ARBA00045280"/>
    </source>
</evidence>
<evidence type="ECO:0000256" key="10">
    <source>
        <dbReference type="SAM" id="Phobius"/>
    </source>
</evidence>